<gene>
    <name evidence="1" type="ORF">AOX59_01850</name>
</gene>
<keyword evidence="2" id="KW-1185">Reference proteome</keyword>
<evidence type="ECO:0000313" key="2">
    <source>
        <dbReference type="Proteomes" id="UP000050331"/>
    </source>
</evidence>
<dbReference type="STRING" id="1472767.AOX59_01850"/>
<evidence type="ECO:0000313" key="1">
    <source>
        <dbReference type="EMBL" id="ALX47452.1"/>
    </source>
</evidence>
<dbReference type="AlphaFoldDB" id="A0A0U4E2G1"/>
<dbReference type="KEGG" id="lao:AOX59_01850"/>
<proteinExistence type="predicted"/>
<dbReference type="Proteomes" id="UP000050331">
    <property type="component" value="Chromosome"/>
</dbReference>
<accession>A0A0U4E2G1</accession>
<reference evidence="1 2" key="1">
    <citation type="submission" date="2016-01" db="EMBL/GenBank/DDBJ databases">
        <title>Complete genome sequence of strain Lentibacillus amyloliquefaciens LAM0015T isolated from saline sediment.</title>
        <authorList>
            <person name="Wang J.-L."/>
            <person name="He M.-X."/>
        </authorList>
    </citation>
    <scope>NUCLEOTIDE SEQUENCE [LARGE SCALE GENOMIC DNA]</scope>
    <source>
        <strain evidence="1 2">LAM0015</strain>
    </source>
</reference>
<sequence>MNVWNLSGNRITPSAIFNSSQLLRPGQIIQGNIVKIYPDQKAQIQLGTHKMTAQLETSLTVSARYHFQVQPSDDVGSSVNSCFHN</sequence>
<protein>
    <submittedName>
        <fullName evidence="1">Uncharacterized protein</fullName>
    </submittedName>
</protein>
<name>A0A0U4E2G1_9BACI</name>
<organism evidence="1 2">
    <name type="scientific">Lentibacillus amyloliquefaciens</name>
    <dbReference type="NCBI Taxonomy" id="1472767"/>
    <lineage>
        <taxon>Bacteria</taxon>
        <taxon>Bacillati</taxon>
        <taxon>Bacillota</taxon>
        <taxon>Bacilli</taxon>
        <taxon>Bacillales</taxon>
        <taxon>Bacillaceae</taxon>
        <taxon>Lentibacillus</taxon>
    </lineage>
</organism>
<dbReference type="EMBL" id="CP013862">
    <property type="protein sequence ID" value="ALX47452.1"/>
    <property type="molecule type" value="Genomic_DNA"/>
</dbReference>